<dbReference type="Proteomes" id="UP001055811">
    <property type="component" value="Linkage Group LG05"/>
</dbReference>
<evidence type="ECO:0000313" key="2">
    <source>
        <dbReference type="Proteomes" id="UP001055811"/>
    </source>
</evidence>
<comment type="caution">
    <text evidence="1">The sequence shown here is derived from an EMBL/GenBank/DDBJ whole genome shotgun (WGS) entry which is preliminary data.</text>
</comment>
<proteinExistence type="predicted"/>
<dbReference type="EMBL" id="CM042013">
    <property type="protein sequence ID" value="KAI3740219.1"/>
    <property type="molecule type" value="Genomic_DNA"/>
</dbReference>
<protein>
    <submittedName>
        <fullName evidence="1">Uncharacterized protein</fullName>
    </submittedName>
</protein>
<reference evidence="2" key="1">
    <citation type="journal article" date="2022" name="Mol. Ecol. Resour.">
        <title>The genomes of chicory, endive, great burdock and yacon provide insights into Asteraceae palaeo-polyploidization history and plant inulin production.</title>
        <authorList>
            <person name="Fan W."/>
            <person name="Wang S."/>
            <person name="Wang H."/>
            <person name="Wang A."/>
            <person name="Jiang F."/>
            <person name="Liu H."/>
            <person name="Zhao H."/>
            <person name="Xu D."/>
            <person name="Zhang Y."/>
        </authorList>
    </citation>
    <scope>NUCLEOTIDE SEQUENCE [LARGE SCALE GENOMIC DNA]</scope>
    <source>
        <strain evidence="2">cv. Punajuju</strain>
    </source>
</reference>
<evidence type="ECO:0000313" key="1">
    <source>
        <dbReference type="EMBL" id="KAI3740219.1"/>
    </source>
</evidence>
<name>A0ACB9D0Y8_CICIN</name>
<gene>
    <name evidence="1" type="ORF">L2E82_30643</name>
</gene>
<keyword evidence="2" id="KW-1185">Reference proteome</keyword>
<sequence>MGDPLGSPRVAPPFLPADGVIFARVVEAYGFFFDLECAPRHVRRIRRLLGRVRSDRWGPGGRERHGRGWGDPRLCAPRHVRRIRRLWGRVRSDRWGPGGRERHGRGWGDPRLVRHKGNKHGKYFGCDHTSTNAPDSIRTPQLSCAPRHVRRIQRLWGRVRSDQWGRGGRERHGRGWGDPRLVRHKGNKHGKYFGCDHTSTNAPDPIRTPQLSCAPRHVRRIRRLWGRVRSDQWGRGGRERHGRGWGDPRLVRHKGNKHGKYFGCDHTSTNAPDPIRTPQLSVLGRE</sequence>
<organism evidence="1 2">
    <name type="scientific">Cichorium intybus</name>
    <name type="common">Chicory</name>
    <dbReference type="NCBI Taxonomy" id="13427"/>
    <lineage>
        <taxon>Eukaryota</taxon>
        <taxon>Viridiplantae</taxon>
        <taxon>Streptophyta</taxon>
        <taxon>Embryophyta</taxon>
        <taxon>Tracheophyta</taxon>
        <taxon>Spermatophyta</taxon>
        <taxon>Magnoliopsida</taxon>
        <taxon>eudicotyledons</taxon>
        <taxon>Gunneridae</taxon>
        <taxon>Pentapetalae</taxon>
        <taxon>asterids</taxon>
        <taxon>campanulids</taxon>
        <taxon>Asterales</taxon>
        <taxon>Asteraceae</taxon>
        <taxon>Cichorioideae</taxon>
        <taxon>Cichorieae</taxon>
        <taxon>Cichoriinae</taxon>
        <taxon>Cichorium</taxon>
    </lineage>
</organism>
<reference evidence="1 2" key="2">
    <citation type="journal article" date="2022" name="Mol. Ecol. Resour.">
        <title>The genomes of chicory, endive, great burdock and yacon provide insights into Asteraceae paleo-polyploidization history and plant inulin production.</title>
        <authorList>
            <person name="Fan W."/>
            <person name="Wang S."/>
            <person name="Wang H."/>
            <person name="Wang A."/>
            <person name="Jiang F."/>
            <person name="Liu H."/>
            <person name="Zhao H."/>
            <person name="Xu D."/>
            <person name="Zhang Y."/>
        </authorList>
    </citation>
    <scope>NUCLEOTIDE SEQUENCE [LARGE SCALE GENOMIC DNA]</scope>
    <source>
        <strain evidence="2">cv. Punajuju</strain>
        <tissue evidence="1">Leaves</tissue>
    </source>
</reference>
<accession>A0ACB9D0Y8</accession>